<feature type="transmembrane region" description="Helical" evidence="1">
    <location>
        <begin position="126"/>
        <end position="145"/>
    </location>
</feature>
<accession>A0A0M9AKW9</accession>
<keyword evidence="1" id="KW-0472">Membrane</keyword>
<protein>
    <submittedName>
        <fullName evidence="2">Uncharacterized protein</fullName>
    </submittedName>
</protein>
<dbReference type="OrthoDB" id="206389at2157"/>
<dbReference type="InterPro" id="IPR058927">
    <property type="entry name" value="OB_2TM"/>
</dbReference>
<dbReference type="AlphaFoldDB" id="A0A0M9AKW9"/>
<dbReference type="STRING" id="1705562.AMS69_10695"/>
<dbReference type="Proteomes" id="UP000610611">
    <property type="component" value="Unassembled WGS sequence"/>
</dbReference>
<comment type="caution">
    <text evidence="2">The sequence shown here is derived from an EMBL/GenBank/DDBJ whole genome shotgun (WGS) entry which is preliminary data.</text>
</comment>
<evidence type="ECO:0000313" key="2">
    <source>
        <dbReference type="EMBL" id="KOX92915.1"/>
    </source>
</evidence>
<keyword evidence="4" id="KW-1185">Reference proteome</keyword>
<feature type="transmembrane region" description="Helical" evidence="1">
    <location>
        <begin position="9"/>
        <end position="28"/>
    </location>
</feature>
<name>A0A0M9AKW9_9EURY</name>
<organism evidence="2 4">
    <name type="scientific">Haloarcula rubripromontorii</name>
    <dbReference type="NCBI Taxonomy" id="1705562"/>
    <lineage>
        <taxon>Archaea</taxon>
        <taxon>Methanobacteriati</taxon>
        <taxon>Methanobacteriota</taxon>
        <taxon>Stenosarchaea group</taxon>
        <taxon>Halobacteria</taxon>
        <taxon>Halobacteriales</taxon>
        <taxon>Haloarculaceae</taxon>
        <taxon>Haloarcula</taxon>
    </lineage>
</organism>
<evidence type="ECO:0000256" key="1">
    <source>
        <dbReference type="SAM" id="Phobius"/>
    </source>
</evidence>
<reference evidence="3" key="2">
    <citation type="submission" date="2019-12" db="EMBL/GenBank/DDBJ databases">
        <title>The whole-genome sequencing of Haloarcula japonica strain pws8.</title>
        <authorList>
            <person name="Verma D.K."/>
            <person name="Gopal K."/>
            <person name="Prasad E.S."/>
        </authorList>
    </citation>
    <scope>NUCLEOTIDE SEQUENCE</scope>
    <source>
        <strain evidence="3">Pws8</strain>
    </source>
</reference>
<keyword evidence="1" id="KW-0812">Transmembrane</keyword>
<evidence type="ECO:0000313" key="4">
    <source>
        <dbReference type="Proteomes" id="UP000037729"/>
    </source>
</evidence>
<dbReference type="EMBL" id="WOWB01000001">
    <property type="protein sequence ID" value="NLV06746.1"/>
    <property type="molecule type" value="Genomic_DNA"/>
</dbReference>
<dbReference type="EMBL" id="LIUF01000003">
    <property type="protein sequence ID" value="KOX92915.1"/>
    <property type="molecule type" value="Genomic_DNA"/>
</dbReference>
<evidence type="ECO:0000313" key="3">
    <source>
        <dbReference type="EMBL" id="NLV06746.1"/>
    </source>
</evidence>
<proteinExistence type="predicted"/>
<keyword evidence="1" id="KW-1133">Transmembrane helix</keyword>
<dbReference type="Proteomes" id="UP000037729">
    <property type="component" value="Unassembled WGS sequence"/>
</dbReference>
<dbReference type="Pfam" id="PF26045">
    <property type="entry name" value="OB_2TM_halo"/>
    <property type="match status" value="1"/>
</dbReference>
<reference evidence="2 4" key="1">
    <citation type="submission" date="2015-08" db="EMBL/GenBank/DDBJ databases">
        <title>Genomes of Isolates from Cabo Rojo, PR.</title>
        <authorList>
            <person name="Sanchez-Nieves R.L."/>
            <person name="Montalvo-Rodriguez R."/>
        </authorList>
    </citation>
    <scope>NUCLEOTIDE SEQUENCE [LARGE SCALE GENOMIC DNA]</scope>
    <source>
        <strain evidence="2 4">SL3</strain>
    </source>
</reference>
<sequence>MLHSRVGRVAAICGLLTILFALMIGFGMTTPAPELGDYPDGNALAQHPDNHVGEYVQVTGSVTGTEPVEIAVEYEYTASGEYHSGTLTVTVRDVDIAVDEGESLQVYGTVGPDRTITAENSVRVPAVNYTAMYLVSAIAGLWTLWRLVCGWRLNWQTGALCRREDPLRPIQALRKRVQAVRA</sequence>
<dbReference type="PATRIC" id="fig|1705562.3.peg.317"/>
<gene>
    <name evidence="2" type="ORF">AMS69_10695</name>
    <name evidence="3" type="ORF">GOC83_11475</name>
</gene>
<dbReference type="RefSeq" id="WP_053968063.1">
    <property type="nucleotide sequence ID" value="NZ_JAWJXX010000003.1"/>
</dbReference>